<organism evidence="1 2">
    <name type="scientific">Candidatus Kerfeldbacteria bacterium RIFOXYB2_FULL_38_14</name>
    <dbReference type="NCBI Taxonomy" id="1798547"/>
    <lineage>
        <taxon>Bacteria</taxon>
        <taxon>Candidatus Kerfeldiibacteriota</taxon>
    </lineage>
</organism>
<dbReference type="EMBL" id="MHKI01000008">
    <property type="protein sequence ID" value="OGY87513.1"/>
    <property type="molecule type" value="Genomic_DNA"/>
</dbReference>
<protein>
    <recommendedName>
        <fullName evidence="3">Lactamase</fullName>
    </recommendedName>
</protein>
<evidence type="ECO:0000313" key="2">
    <source>
        <dbReference type="Proteomes" id="UP000176420"/>
    </source>
</evidence>
<sequence>MHITWHGFQCVKLQTEKSLILINPFQDSQGITMPKLKVDIVLSTNLADEQSNNLKRLQGAPKEISMPGEYEISGVFIYGLNYVANQNFYIITVDGMTIAHPGKSLASLTDEQLDLVKDIDILFLPIANSNAKQRSEFISELQPRLIIPIQYKLDGLEEFAKEMGVKDVQGEKKVIIKPKDLPQEETQVIILQVS</sequence>
<dbReference type="Pfam" id="PF13483">
    <property type="entry name" value="Lactamase_B_3"/>
    <property type="match status" value="1"/>
</dbReference>
<dbReference type="SUPFAM" id="SSF56281">
    <property type="entry name" value="Metallo-hydrolase/oxidoreductase"/>
    <property type="match status" value="1"/>
</dbReference>
<reference evidence="1 2" key="1">
    <citation type="journal article" date="2016" name="Nat. Commun.">
        <title>Thousands of microbial genomes shed light on interconnected biogeochemical processes in an aquifer system.</title>
        <authorList>
            <person name="Anantharaman K."/>
            <person name="Brown C.T."/>
            <person name="Hug L.A."/>
            <person name="Sharon I."/>
            <person name="Castelle C.J."/>
            <person name="Probst A.J."/>
            <person name="Thomas B.C."/>
            <person name="Singh A."/>
            <person name="Wilkins M.J."/>
            <person name="Karaoz U."/>
            <person name="Brodie E.L."/>
            <person name="Williams K.H."/>
            <person name="Hubbard S.S."/>
            <person name="Banfield J.F."/>
        </authorList>
    </citation>
    <scope>NUCLEOTIDE SEQUENCE [LARGE SCALE GENOMIC DNA]</scope>
</reference>
<comment type="caution">
    <text evidence="1">The sequence shown here is derived from an EMBL/GenBank/DDBJ whole genome shotgun (WGS) entry which is preliminary data.</text>
</comment>
<dbReference type="PANTHER" id="PTHR39189">
    <property type="entry name" value="UPF0173 METAL-DEPENDENT HYDROLASE YTKL"/>
    <property type="match status" value="1"/>
</dbReference>
<name>A0A1G2BE37_9BACT</name>
<accession>A0A1G2BE37</accession>
<proteinExistence type="predicted"/>
<gene>
    <name evidence="1" type="ORF">A2319_04090</name>
</gene>
<evidence type="ECO:0008006" key="3">
    <source>
        <dbReference type="Google" id="ProtNLM"/>
    </source>
</evidence>
<dbReference type="PANTHER" id="PTHR39189:SF1">
    <property type="entry name" value="UPF0173 METAL-DEPENDENT HYDROLASE YTKL"/>
    <property type="match status" value="1"/>
</dbReference>
<evidence type="ECO:0000313" key="1">
    <source>
        <dbReference type="EMBL" id="OGY87513.1"/>
    </source>
</evidence>
<dbReference type="AlphaFoldDB" id="A0A1G2BE37"/>
<dbReference type="Proteomes" id="UP000176420">
    <property type="component" value="Unassembled WGS sequence"/>
</dbReference>
<dbReference type="Gene3D" id="3.60.15.10">
    <property type="entry name" value="Ribonuclease Z/Hydroxyacylglutathione hydrolase-like"/>
    <property type="match status" value="1"/>
</dbReference>
<dbReference type="InterPro" id="IPR036866">
    <property type="entry name" value="RibonucZ/Hydroxyglut_hydro"/>
</dbReference>